<organism evidence="2 3">
    <name type="scientific">Nyctereutes procyonoides</name>
    <name type="common">Raccoon dog</name>
    <name type="synonym">Canis procyonoides</name>
    <dbReference type="NCBI Taxonomy" id="34880"/>
    <lineage>
        <taxon>Eukaryota</taxon>
        <taxon>Metazoa</taxon>
        <taxon>Chordata</taxon>
        <taxon>Craniata</taxon>
        <taxon>Vertebrata</taxon>
        <taxon>Euteleostomi</taxon>
        <taxon>Mammalia</taxon>
        <taxon>Eutheria</taxon>
        <taxon>Laurasiatheria</taxon>
        <taxon>Carnivora</taxon>
        <taxon>Caniformia</taxon>
        <taxon>Canidae</taxon>
        <taxon>Nyctereutes</taxon>
    </lineage>
</organism>
<name>A0A811Z7V0_NYCPR</name>
<dbReference type="PRINTS" id="PR02071">
    <property type="entry name" value="PPDPFACTOR"/>
</dbReference>
<dbReference type="PANTHER" id="PTHR14572">
    <property type="entry name" value="PANCREATIC PROGENITOR CELL DIFFERENTIATION AND PROLIFERATION FACTOR"/>
    <property type="match status" value="1"/>
</dbReference>
<dbReference type="Proteomes" id="UP000645828">
    <property type="component" value="Unassembled WGS sequence"/>
</dbReference>
<dbReference type="AlphaFoldDB" id="A0A811Z7V0"/>
<gene>
    <name evidence="2" type="ORF">NYPRO_LOCUS16112</name>
</gene>
<evidence type="ECO:0000256" key="1">
    <source>
        <dbReference type="ARBA" id="ARBA00006609"/>
    </source>
</evidence>
<reference evidence="2" key="1">
    <citation type="submission" date="2020-12" db="EMBL/GenBank/DDBJ databases">
        <authorList>
            <consortium name="Molecular Ecology Group"/>
        </authorList>
    </citation>
    <scope>NUCLEOTIDE SEQUENCE</scope>
    <source>
        <strain evidence="2">TBG_1078</strain>
    </source>
</reference>
<dbReference type="GO" id="GO:0030154">
    <property type="term" value="P:cell differentiation"/>
    <property type="evidence" value="ECO:0007669"/>
    <property type="project" value="InterPro"/>
</dbReference>
<accession>A0A811Z7V0</accession>
<evidence type="ECO:0000313" key="3">
    <source>
        <dbReference type="Proteomes" id="UP000645828"/>
    </source>
</evidence>
<sequence>MAAISSSSWLAATHDHDQCHLVEHPGEAIPHHWSLPTANLSHWWASFFFGKSTLPVMATESSEHSEFPQASSGTVTCDLVLEALRKQPG</sequence>
<dbReference type="Pfam" id="PF15060">
    <property type="entry name" value="PPDFL"/>
    <property type="match status" value="1"/>
</dbReference>
<proteinExistence type="inferred from homology"/>
<evidence type="ECO:0000313" key="2">
    <source>
        <dbReference type="EMBL" id="CAD7683319.1"/>
    </source>
</evidence>
<protein>
    <submittedName>
        <fullName evidence="2">(raccoon dog) hypothetical protein</fullName>
    </submittedName>
</protein>
<comment type="similarity">
    <text evidence="1">Belongs to the PPDPF family.</text>
</comment>
<dbReference type="InterPro" id="IPR026754">
    <property type="entry name" value="PPDPF"/>
</dbReference>
<comment type="caution">
    <text evidence="2">The sequence shown here is derived from an EMBL/GenBank/DDBJ whole genome shotgun (WGS) entry which is preliminary data.</text>
</comment>
<dbReference type="EMBL" id="CAJHUB010000755">
    <property type="protein sequence ID" value="CAD7683319.1"/>
    <property type="molecule type" value="Genomic_DNA"/>
</dbReference>
<keyword evidence="3" id="KW-1185">Reference proteome</keyword>